<feature type="region of interest" description="Disordered" evidence="2">
    <location>
        <begin position="1"/>
        <end position="88"/>
    </location>
</feature>
<dbReference type="OrthoDB" id="444379at2759"/>
<sequence length="598" mass="69486">MDSAGSTRSSNRPVSRRGGGEDSPLQYRPVTRGGQRPPSSLRNGTASRLTSALGGQPTTTTRLGTAIGNVGNNMSERPITQHGLSGLPTAQARQGTANRLIKDKRYWQAQLQMKMNEITKETEKLNRERQIMDRERSAKRSFEKKVKEATKELTNLQSKLTDMNIVLDSHSSGLTRQQLQQEAAAIRERNENTQSQLELLFNERQMKEEKNKELERQINEEKSKINEMIFSLSPTDQERYRQHESQLENLRLQNSELHDQIDALIKQQQRLEATVMTSQTRMEAARLLTKLNELVAKRNSLREEEANRLTPAQEREKLIVEVRANNQALTSMNKQMKQIEDQLTDKRETLQQIEQDLEESNSDRHVKYMELKRRDETMSAFLATFESSMEEEQKNIDTLKNQITYAIEQITLQGINLKNYGITKSSILNEKNDLSSHEGLLKEYKKLSIQLKQLQILEKRNKDQLRELNEDEVLVNEEIRKFSNLDVLRDEAATKMEEMTATLEELKKKERVTESVVNEARKRNSEIKERLRSNENYRQISHLEEKLTDLFNENKILQESLSHLKKVQSEFDYSELKRQAEENLNNIMDAIRNENLAF</sequence>
<dbReference type="GO" id="GO:0030992">
    <property type="term" value="C:intraciliary transport particle B"/>
    <property type="evidence" value="ECO:0007669"/>
    <property type="project" value="InterPro"/>
</dbReference>
<dbReference type="GO" id="GO:0048487">
    <property type="term" value="F:beta-tubulin binding"/>
    <property type="evidence" value="ECO:0007669"/>
    <property type="project" value="InterPro"/>
</dbReference>
<evidence type="ECO:0000256" key="1">
    <source>
        <dbReference type="SAM" id="Coils"/>
    </source>
</evidence>
<dbReference type="GO" id="GO:0035735">
    <property type="term" value="P:intraciliary transport involved in cilium assembly"/>
    <property type="evidence" value="ECO:0007669"/>
    <property type="project" value="TreeGrafter"/>
</dbReference>
<gene>
    <name evidence="3" type="primary">Ift74</name>
    <name evidence="3" type="ORF">Bhyg_00810</name>
</gene>
<feature type="coiled-coil region" evidence="1">
    <location>
        <begin position="437"/>
        <end position="597"/>
    </location>
</feature>
<dbReference type="AlphaFoldDB" id="A0A9Q0N883"/>
<name>A0A9Q0N883_9DIPT</name>
<feature type="coiled-coil region" evidence="1">
    <location>
        <begin position="108"/>
        <end position="409"/>
    </location>
</feature>
<keyword evidence="4" id="KW-1185">Reference proteome</keyword>
<dbReference type="GO" id="GO:0005929">
    <property type="term" value="C:cilium"/>
    <property type="evidence" value="ECO:0007669"/>
    <property type="project" value="TreeGrafter"/>
</dbReference>
<evidence type="ECO:0000313" key="4">
    <source>
        <dbReference type="Proteomes" id="UP001151699"/>
    </source>
</evidence>
<organism evidence="3 4">
    <name type="scientific">Pseudolycoriella hygida</name>
    <dbReference type="NCBI Taxonomy" id="35572"/>
    <lineage>
        <taxon>Eukaryota</taxon>
        <taxon>Metazoa</taxon>
        <taxon>Ecdysozoa</taxon>
        <taxon>Arthropoda</taxon>
        <taxon>Hexapoda</taxon>
        <taxon>Insecta</taxon>
        <taxon>Pterygota</taxon>
        <taxon>Neoptera</taxon>
        <taxon>Endopterygota</taxon>
        <taxon>Diptera</taxon>
        <taxon>Nematocera</taxon>
        <taxon>Sciaroidea</taxon>
        <taxon>Sciaridae</taxon>
        <taxon>Pseudolycoriella</taxon>
    </lineage>
</organism>
<evidence type="ECO:0000313" key="3">
    <source>
        <dbReference type="EMBL" id="KAJ6645603.1"/>
    </source>
</evidence>
<comment type="caution">
    <text evidence="3">The sequence shown here is derived from an EMBL/GenBank/DDBJ whole genome shotgun (WGS) entry which is preliminary data.</text>
</comment>
<accession>A0A9Q0N883</accession>
<feature type="compositionally biased region" description="Polar residues" evidence="2">
    <location>
        <begin position="37"/>
        <end position="50"/>
    </location>
</feature>
<dbReference type="InterPro" id="IPR029602">
    <property type="entry name" value="IFT74"/>
</dbReference>
<proteinExistence type="predicted"/>
<keyword evidence="1" id="KW-0175">Coiled coil</keyword>
<reference evidence="3" key="1">
    <citation type="submission" date="2022-07" db="EMBL/GenBank/DDBJ databases">
        <authorList>
            <person name="Trinca V."/>
            <person name="Uliana J.V.C."/>
            <person name="Torres T.T."/>
            <person name="Ward R.J."/>
            <person name="Monesi N."/>
        </authorList>
    </citation>
    <scope>NUCLEOTIDE SEQUENCE</scope>
    <source>
        <strain evidence="3">HSMRA1968</strain>
        <tissue evidence="3">Whole embryos</tissue>
    </source>
</reference>
<evidence type="ECO:0000256" key="2">
    <source>
        <dbReference type="SAM" id="MobiDB-lite"/>
    </source>
</evidence>
<dbReference type="Proteomes" id="UP001151699">
    <property type="component" value="Chromosome A"/>
</dbReference>
<dbReference type="EMBL" id="WJQU01000001">
    <property type="protein sequence ID" value="KAJ6645603.1"/>
    <property type="molecule type" value="Genomic_DNA"/>
</dbReference>
<feature type="compositionally biased region" description="Polar residues" evidence="2">
    <location>
        <begin position="1"/>
        <end position="13"/>
    </location>
</feature>
<dbReference type="PANTHER" id="PTHR31432:SF0">
    <property type="entry name" value="INTRAFLAGELLAR TRANSPORT PROTEIN 74 HOMOLOG"/>
    <property type="match status" value="1"/>
</dbReference>
<protein>
    <submittedName>
        <fullName evidence="3">Intraflagellar transport protein 74 like</fullName>
    </submittedName>
</protein>
<dbReference type="PANTHER" id="PTHR31432">
    <property type="entry name" value="INTRAFLAGELLAR TRANSPORT PROTEIN 74 HOMOLOG"/>
    <property type="match status" value="1"/>
</dbReference>